<dbReference type="SUPFAM" id="SSF52540">
    <property type="entry name" value="P-loop containing nucleoside triphosphate hydrolases"/>
    <property type="match status" value="1"/>
</dbReference>
<evidence type="ECO:0000256" key="7">
    <source>
        <dbReference type="HAMAP-Rule" id="MF_00027"/>
    </source>
</evidence>
<dbReference type="Proteomes" id="UP000061362">
    <property type="component" value="Chromosome"/>
</dbReference>
<evidence type="ECO:0000256" key="2">
    <source>
        <dbReference type="ARBA" id="ARBA00022598"/>
    </source>
</evidence>
<dbReference type="NCBIfam" id="TIGR00379">
    <property type="entry name" value="cobB"/>
    <property type="match status" value="1"/>
</dbReference>
<feature type="active site" description="Nucleophile" evidence="7">
    <location>
        <position position="319"/>
    </location>
</feature>
<dbReference type="HAMAP" id="MF_00027">
    <property type="entry name" value="CobB_CbiA"/>
    <property type="match status" value="1"/>
</dbReference>
<dbReference type="GO" id="GO:0009236">
    <property type="term" value="P:cobalamin biosynthetic process"/>
    <property type="evidence" value="ECO:0007669"/>
    <property type="project" value="UniProtKB-UniRule"/>
</dbReference>
<dbReference type="EC" id="6.3.5.11" evidence="7"/>
<comment type="miscellaneous">
    <text evidence="7">The a and c carboxylates of cobyrinate are activated for nucleophilic attack via formation of a phosphorylated intermediate by ATP. CbiA catalyzes first the amidation of the c-carboxylate, and then that of the a-carboxylate.</text>
</comment>
<keyword evidence="7" id="KW-0169">Cobalamin biosynthesis</keyword>
<dbReference type="NCBIfam" id="NF002204">
    <property type="entry name" value="PRK01077.1"/>
    <property type="match status" value="1"/>
</dbReference>
<dbReference type="EMBL" id="CP012173">
    <property type="protein sequence ID" value="AKV75473.1"/>
    <property type="molecule type" value="Genomic_DNA"/>
</dbReference>
<comment type="function">
    <text evidence="7">Catalyzes the ATP-dependent amidation of the two carboxylate groups at positions a and c of cobyrinate, using either L-glutamine or ammonia as the nitrogen source.</text>
</comment>
<feature type="site" description="Increases nucleophilicity of active site Cys" evidence="7">
    <location>
        <position position="419"/>
    </location>
</feature>
<dbReference type="CDD" id="cd03130">
    <property type="entry name" value="GATase1_CobB"/>
    <property type="match status" value="1"/>
</dbReference>
<dbReference type="RefSeq" id="WP_011921189.1">
    <property type="nucleotide sequence ID" value="NZ_AP019770.1"/>
</dbReference>
<evidence type="ECO:0000313" key="15">
    <source>
        <dbReference type="EMBL" id="AKV82209.1"/>
    </source>
</evidence>
<dbReference type="CDD" id="cd05388">
    <property type="entry name" value="CobB_N"/>
    <property type="match status" value="1"/>
</dbReference>
<comment type="similarity">
    <text evidence="7">Belongs to the CobB/CbiA family.</text>
</comment>
<evidence type="ECO:0000313" key="18">
    <source>
        <dbReference type="Proteomes" id="UP000061362"/>
    </source>
</evidence>
<dbReference type="Gene3D" id="3.40.50.300">
    <property type="entry name" value="P-loop containing nucleotide triphosphate hydrolases"/>
    <property type="match status" value="1"/>
</dbReference>
<dbReference type="PANTHER" id="PTHR43873">
    <property type="entry name" value="COBYRINATE A,C-DIAMIDE SYNTHASE"/>
    <property type="match status" value="1"/>
</dbReference>
<dbReference type="Proteomes" id="UP000056255">
    <property type="component" value="Chromosome"/>
</dbReference>
<evidence type="ECO:0000313" key="17">
    <source>
        <dbReference type="Proteomes" id="UP000056255"/>
    </source>
</evidence>
<dbReference type="Pfam" id="PF07685">
    <property type="entry name" value="GATase_3"/>
    <property type="match status" value="1"/>
</dbReference>
<dbReference type="InterPro" id="IPR011698">
    <property type="entry name" value="GATase_3"/>
</dbReference>
<comment type="pathway">
    <text evidence="7">Cofactor biosynthesis; adenosylcobalamin biosynthesis; cob(II)yrinate a,c-diamide from sirohydrochlorin (anaerobic route): step 10/10.</text>
</comment>
<keyword evidence="6 7" id="KW-0315">Glutamine amidotransferase</keyword>
<dbReference type="Proteomes" id="UP000068832">
    <property type="component" value="Chromosome"/>
</dbReference>
<reference evidence="18 19" key="2">
    <citation type="journal article" date="2015" name="Genome Announc.">
        <title>Complete Genome Sequences of Evolved Arsenate-Resistant Metallosphaera sedula Strains.</title>
        <authorList>
            <person name="Ai C."/>
            <person name="McCarthy S."/>
            <person name="Schackwitz W."/>
            <person name="Martin J."/>
            <person name="Lipzen A."/>
            <person name="Blum P."/>
        </authorList>
    </citation>
    <scope>NUCLEOTIDE SEQUENCE [LARGE SCALE GENOMIC DNA]</scope>
    <source>
        <strain evidence="13 19">ARS120-1</strain>
        <strain evidence="14 18">ARS120-2</strain>
        <strain evidence="11 21">ARS50-1</strain>
        <strain evidence="12 20">ARS50-2</strain>
    </source>
</reference>
<dbReference type="PANTHER" id="PTHR43873:SF1">
    <property type="entry name" value="COBYRINATE A,C-DIAMIDE SYNTHASE"/>
    <property type="match status" value="1"/>
</dbReference>
<reference evidence="15 17" key="3">
    <citation type="submission" date="2015-07" db="EMBL/GenBank/DDBJ databases">
        <title>Physiological, transcriptional responses and genome re-sequencing of acid resistant extremely thermoacidophilic Metallosphaera sedula SARC-M1.</title>
        <authorList>
            <person name="Ai C."/>
            <person name="McCarthy S."/>
            <person name="Eckrich V."/>
            <person name="Rudrappa D."/>
            <person name="Qiu G."/>
            <person name="Blum P."/>
        </authorList>
    </citation>
    <scope>NUCLEOTIDE SEQUENCE [LARGE SCALE GENOMIC DNA]</scope>
    <source>
        <strain evidence="15 17">SARC-M1</strain>
    </source>
</reference>
<accession>A0A088E323</accession>
<dbReference type="Proteomes" id="UP000062475">
    <property type="component" value="Chromosome"/>
</dbReference>
<dbReference type="Proteomes" id="UP000029084">
    <property type="component" value="Chromosome"/>
</dbReference>
<dbReference type="OMA" id="QPFKCGP"/>
<evidence type="ECO:0000313" key="16">
    <source>
        <dbReference type="Proteomes" id="UP000029084"/>
    </source>
</evidence>
<comment type="cofactor">
    <cofactor evidence="1 7">
        <name>Mg(2+)</name>
        <dbReference type="ChEBI" id="CHEBI:18420"/>
    </cofactor>
</comment>
<keyword evidence="5 7" id="KW-0460">Magnesium</keyword>
<gene>
    <name evidence="7" type="primary">cbiA</name>
    <name evidence="10" type="ORF">HA72_0043</name>
    <name evidence="11" type="ORF">MsedA_0045</name>
    <name evidence="12" type="ORF">MsedB_0045</name>
    <name evidence="13" type="ORF">MsedC_0044</name>
    <name evidence="14" type="ORF">MsedD_0045</name>
    <name evidence="15" type="ORF">MsedE_0045</name>
</gene>
<evidence type="ECO:0000256" key="1">
    <source>
        <dbReference type="ARBA" id="ARBA00001946"/>
    </source>
</evidence>
<evidence type="ECO:0000256" key="5">
    <source>
        <dbReference type="ARBA" id="ARBA00022842"/>
    </source>
</evidence>
<dbReference type="InterPro" id="IPR027417">
    <property type="entry name" value="P-loop_NTPase"/>
</dbReference>
<dbReference type="OrthoDB" id="8896at2157"/>
<dbReference type="SUPFAM" id="SSF52317">
    <property type="entry name" value="Class I glutamine amidotransferase-like"/>
    <property type="match status" value="1"/>
</dbReference>
<dbReference type="GeneID" id="91756894"/>
<dbReference type="PROSITE" id="PS51274">
    <property type="entry name" value="GATASE_COBBQ"/>
    <property type="match status" value="1"/>
</dbReference>
<proteinExistence type="inferred from homology"/>
<dbReference type="Proteomes" id="UP000062398">
    <property type="component" value="Chromosome"/>
</dbReference>
<evidence type="ECO:0000256" key="6">
    <source>
        <dbReference type="ARBA" id="ARBA00022962"/>
    </source>
</evidence>
<evidence type="ECO:0000313" key="11">
    <source>
        <dbReference type="EMBL" id="AKV73229.1"/>
    </source>
</evidence>
<dbReference type="AlphaFoldDB" id="A0A088E323"/>
<dbReference type="InterPro" id="IPR002586">
    <property type="entry name" value="CobQ/CobB/MinD/ParA_Nub-bd_dom"/>
</dbReference>
<evidence type="ECO:0000313" key="20">
    <source>
        <dbReference type="Proteomes" id="UP000062475"/>
    </source>
</evidence>
<organism evidence="10 16">
    <name type="scientific">Metallosphaera sedula</name>
    <dbReference type="NCBI Taxonomy" id="43687"/>
    <lineage>
        <taxon>Archaea</taxon>
        <taxon>Thermoproteota</taxon>
        <taxon>Thermoprotei</taxon>
        <taxon>Sulfolobales</taxon>
        <taxon>Sulfolobaceae</taxon>
        <taxon>Metallosphaera</taxon>
    </lineage>
</organism>
<dbReference type="EMBL" id="CP012176">
    <property type="protein sequence ID" value="AKV82209.1"/>
    <property type="molecule type" value="Genomic_DNA"/>
</dbReference>
<evidence type="ECO:0000313" key="19">
    <source>
        <dbReference type="Proteomes" id="UP000062398"/>
    </source>
</evidence>
<dbReference type="EMBL" id="CP012172">
    <property type="protein sequence ID" value="AKV73229.1"/>
    <property type="molecule type" value="Genomic_DNA"/>
</dbReference>
<protein>
    <recommendedName>
        <fullName evidence="7">Cobyrinate a,c-diamide synthase</fullName>
        <ecNumber evidence="7">6.3.5.11</ecNumber>
    </recommendedName>
    <alternativeName>
        <fullName evidence="7">Cobyrinic acid a,c-diamide synthetase</fullName>
    </alternativeName>
</protein>
<dbReference type="EMBL" id="CP012175">
    <property type="protein sequence ID" value="AKV79964.1"/>
    <property type="molecule type" value="Genomic_DNA"/>
</dbReference>
<evidence type="ECO:0000256" key="3">
    <source>
        <dbReference type="ARBA" id="ARBA00022741"/>
    </source>
</evidence>
<evidence type="ECO:0000259" key="8">
    <source>
        <dbReference type="Pfam" id="PF01656"/>
    </source>
</evidence>
<dbReference type="EMBL" id="CP012174">
    <property type="protein sequence ID" value="AKV77719.1"/>
    <property type="molecule type" value="Genomic_DNA"/>
</dbReference>
<feature type="domain" description="CobB/CobQ-like glutamine amidotransferase" evidence="9">
    <location>
        <begin position="239"/>
        <end position="424"/>
    </location>
</feature>
<name>A0A088E323_9CREN</name>
<evidence type="ECO:0000313" key="14">
    <source>
        <dbReference type="EMBL" id="AKV79964.1"/>
    </source>
</evidence>
<keyword evidence="4 7" id="KW-0067">ATP-binding</keyword>
<evidence type="ECO:0000313" key="12">
    <source>
        <dbReference type="EMBL" id="AKV75473.1"/>
    </source>
</evidence>
<evidence type="ECO:0000313" key="10">
    <source>
        <dbReference type="EMBL" id="AIM26207.1"/>
    </source>
</evidence>
<evidence type="ECO:0000259" key="9">
    <source>
        <dbReference type="Pfam" id="PF07685"/>
    </source>
</evidence>
<dbReference type="Pfam" id="PF01656">
    <property type="entry name" value="CbiA"/>
    <property type="match status" value="1"/>
</dbReference>
<dbReference type="PATRIC" id="fig|43687.5.peg.44"/>
<sequence length="429" mass="47698">MLPRVLVSADRSGSGKTLVTSGIMKALSKRMNVRGFKVGPDYIDTGYHKLATGRPSINLDLFMMGEEGVKKSLVKYSRGSDISVIEGVMGLYDGHGIEYSTYRLSQATQTPIILVLDCSSMGTTAAALIHGLKSFGNANIKGVIFNKIASEPHYSYCREKVTDVKVLGYIPRINLTVPSRHLGLFTIETYNKAMEAVEEMSRLVESFIDLDEIVNIASEAPDIQVDLEDDTTSKKKGIMAIAYDSAFSFYYQENLDILSKFYTIKLFSPINNETVDEADFIYLGGGYPELFPKELSESYSTIKWIRESVYSGIPVIAECGGLMYLSSYIRTKEGKFPMVGVYDMGISMSKLTLGYRMTDIIEDIPLGRTGDIIRGHEFHTSSPEYVNEKRFTLKHRNGKGIQDGFDGVRVNNAIGSYLHVHLASLRLSL</sequence>
<keyword evidence="3 7" id="KW-0547">Nucleotide-binding</keyword>
<dbReference type="EMBL" id="CP008822">
    <property type="protein sequence ID" value="AIM26207.1"/>
    <property type="molecule type" value="Genomic_DNA"/>
</dbReference>
<comment type="domain">
    <text evidence="7">Comprises of two domains. The C-terminal domain contains the binding site for glutamine and catalyzes the hydrolysis of this substrate to glutamate and ammonia. The N-terminal domain is anticipated to bind ATP and cobyrinate and catalyzes the ultimate synthesis of the diamide product. The ammonia produced via the glutaminase domain is probably translocated to the adjacent domain via a molecular tunnel, where it reacts with an activated intermediate.</text>
</comment>
<reference evidence="10 16" key="1">
    <citation type="journal article" date="2014" name="J. Bacteriol.">
        <title>Role of an Archaeal PitA Transporter in the Copper and Arsenic Resistance of Metallosphaera sedula, an Extreme Thermoacidophile.</title>
        <authorList>
            <person name="McCarthy S."/>
            <person name="Ai C."/>
            <person name="Wheaton G."/>
            <person name="Tevatia R."/>
            <person name="Eckrich V."/>
            <person name="Kelly R."/>
            <person name="Blum P."/>
        </authorList>
    </citation>
    <scope>NUCLEOTIDE SEQUENCE [LARGE SCALE GENOMIC DNA]</scope>
    <source>
        <strain evidence="10 16">CuR1</strain>
    </source>
</reference>
<evidence type="ECO:0000313" key="21">
    <source>
        <dbReference type="Proteomes" id="UP000068832"/>
    </source>
</evidence>
<dbReference type="GO" id="GO:0005524">
    <property type="term" value="F:ATP binding"/>
    <property type="evidence" value="ECO:0007669"/>
    <property type="project" value="UniProtKB-UniRule"/>
</dbReference>
<dbReference type="InterPro" id="IPR004484">
    <property type="entry name" value="CbiA/CobB_synth"/>
</dbReference>
<dbReference type="GO" id="GO:0042242">
    <property type="term" value="F:cobyrinic acid a,c-diamide synthase activity"/>
    <property type="evidence" value="ECO:0007669"/>
    <property type="project" value="UniProtKB-UniRule"/>
</dbReference>
<feature type="domain" description="CobQ/CobB/MinD/ParA nucleotide binding" evidence="8">
    <location>
        <begin position="7"/>
        <end position="173"/>
    </location>
</feature>
<keyword evidence="2 7" id="KW-0436">Ligase</keyword>
<dbReference type="Gene3D" id="3.40.50.880">
    <property type="match status" value="1"/>
</dbReference>
<evidence type="ECO:0000313" key="13">
    <source>
        <dbReference type="EMBL" id="AKV77719.1"/>
    </source>
</evidence>
<evidence type="ECO:0000256" key="4">
    <source>
        <dbReference type="ARBA" id="ARBA00022840"/>
    </source>
</evidence>
<dbReference type="UniPathway" id="UPA00148">
    <property type="reaction ID" value="UER00231"/>
</dbReference>
<dbReference type="InterPro" id="IPR029062">
    <property type="entry name" value="Class_I_gatase-like"/>
</dbReference>
<comment type="catalytic activity">
    <reaction evidence="7">
        <text>cob(II)yrinate + 2 L-glutamine + 2 ATP + 2 H2O = cob(II)yrinate a,c diamide + 2 L-glutamate + 2 ADP + 2 phosphate + 2 H(+)</text>
        <dbReference type="Rhea" id="RHEA:26289"/>
        <dbReference type="ChEBI" id="CHEBI:15377"/>
        <dbReference type="ChEBI" id="CHEBI:15378"/>
        <dbReference type="ChEBI" id="CHEBI:29985"/>
        <dbReference type="ChEBI" id="CHEBI:30616"/>
        <dbReference type="ChEBI" id="CHEBI:43474"/>
        <dbReference type="ChEBI" id="CHEBI:58359"/>
        <dbReference type="ChEBI" id="CHEBI:58537"/>
        <dbReference type="ChEBI" id="CHEBI:58894"/>
        <dbReference type="ChEBI" id="CHEBI:456216"/>
        <dbReference type="EC" id="6.3.5.11"/>
    </reaction>
</comment>